<dbReference type="EMBL" id="CP025197">
    <property type="protein sequence ID" value="AUG58472.1"/>
    <property type="molecule type" value="Genomic_DNA"/>
</dbReference>
<dbReference type="RefSeq" id="WP_101302979.1">
    <property type="nucleotide sequence ID" value="NZ_CP025197.1"/>
</dbReference>
<name>A0A2K9E422_9FIRM</name>
<accession>A0A2K9E422</accession>
<evidence type="ECO:0000313" key="2">
    <source>
        <dbReference type="EMBL" id="PQQ66327.1"/>
    </source>
</evidence>
<reference evidence="2 4" key="2">
    <citation type="journal article" date="2018" name="Syst. Appl. Microbiol.">
        <title>Characterization and high-quality draft genome sequence of Herbivorax saccincola A7, an anaerobic, alkaliphilic, thermophilic, cellulolytic, and xylanolytic bacterium.</title>
        <authorList>
            <person name="Aikawa S."/>
            <person name="Baramee S."/>
            <person name="Sermsathanaswadi J."/>
            <person name="Thianheng P."/>
            <person name="Tachaapaikoon C."/>
            <person name="Shikata A."/>
            <person name="Waeonukul R."/>
            <person name="Pason P."/>
            <person name="Ratanakhanokchai K."/>
            <person name="Kosugi A."/>
        </authorList>
    </citation>
    <scope>NUCLEOTIDE SEQUENCE [LARGE SCALE GENOMIC DNA]</scope>
    <source>
        <strain evidence="2 4">A7</strain>
    </source>
</reference>
<evidence type="ECO:0000313" key="3">
    <source>
        <dbReference type="Proteomes" id="UP000233534"/>
    </source>
</evidence>
<sequence length="182" mass="21224">MNKKIVKITGIIFFVCISLITAWGCKSESANEKIDELSGYYWEANDGSLLCLEEDGSFKWYRYSNDRTDSYYSGTYTVYNGMEAVNYISTELAKYELTYDEQLEVIENYYDKTIDDYYCLILDNKEMIVDGKNIIDEVTQGGSTITPFYGFYHSESEALKLANMNTANYANFKRYYEEEEKE</sequence>
<dbReference type="KEGG" id="hsc:HVS_12995"/>
<gene>
    <name evidence="2" type="ORF">B9R14_05895</name>
    <name evidence="1" type="ORF">HVS_12995</name>
</gene>
<reference evidence="1 3" key="1">
    <citation type="submission" date="2017-12" db="EMBL/GenBank/DDBJ databases">
        <title>Complete genome sequence of Herbivorax saccincola GGR1, a novel Cellulosome-producing hydrolytic bacterium in a thermophilic biogas plant, established by Illumina and Nanopore MinION sequencing.</title>
        <authorList>
            <person name="Pechtl A."/>
            <person name="Ruckert C."/>
            <person name="Koeck D.E."/>
            <person name="Maus I."/>
            <person name="Winkler A."/>
            <person name="Kalinowski J."/>
            <person name="Puhler A."/>
            <person name="Schwarz W.W."/>
            <person name="Zverlov V.V."/>
            <person name="Schluter A."/>
            <person name="Liebl W."/>
        </authorList>
    </citation>
    <scope>NUCLEOTIDE SEQUENCE [LARGE SCALE GENOMIC DNA]</scope>
    <source>
        <strain evidence="1">GGR1</strain>
        <strain evidence="3">SR1</strain>
    </source>
</reference>
<dbReference type="Proteomes" id="UP000239720">
    <property type="component" value="Unassembled WGS sequence"/>
</dbReference>
<dbReference type="AlphaFoldDB" id="A0A2K9E422"/>
<evidence type="ECO:0000313" key="1">
    <source>
        <dbReference type="EMBL" id="AUG58472.1"/>
    </source>
</evidence>
<protein>
    <submittedName>
        <fullName evidence="1">Uncharacterized protein</fullName>
    </submittedName>
</protein>
<dbReference type="EMBL" id="NEMB01000003">
    <property type="protein sequence ID" value="PQQ66327.1"/>
    <property type="molecule type" value="Genomic_DNA"/>
</dbReference>
<keyword evidence="3" id="KW-1185">Reference proteome</keyword>
<organism evidence="1 3">
    <name type="scientific">Acetivibrio saccincola</name>
    <dbReference type="NCBI Taxonomy" id="1677857"/>
    <lineage>
        <taxon>Bacteria</taxon>
        <taxon>Bacillati</taxon>
        <taxon>Bacillota</taxon>
        <taxon>Clostridia</taxon>
        <taxon>Eubacteriales</taxon>
        <taxon>Oscillospiraceae</taxon>
        <taxon>Acetivibrio</taxon>
    </lineage>
</organism>
<evidence type="ECO:0000313" key="4">
    <source>
        <dbReference type="Proteomes" id="UP000239720"/>
    </source>
</evidence>
<dbReference type="Proteomes" id="UP000233534">
    <property type="component" value="Chromosome"/>
</dbReference>
<proteinExistence type="predicted"/>